<feature type="transmembrane region" description="Helical" evidence="1">
    <location>
        <begin position="165"/>
        <end position="184"/>
    </location>
</feature>
<name>A0A1B1N2F5_9BACL</name>
<feature type="transmembrane region" description="Helical" evidence="1">
    <location>
        <begin position="280"/>
        <end position="299"/>
    </location>
</feature>
<dbReference type="Pfam" id="PF05975">
    <property type="entry name" value="EcsB"/>
    <property type="match status" value="1"/>
</dbReference>
<feature type="transmembrane region" description="Helical" evidence="1">
    <location>
        <begin position="305"/>
        <end position="325"/>
    </location>
</feature>
<feature type="transmembrane region" description="Helical" evidence="1">
    <location>
        <begin position="133"/>
        <end position="153"/>
    </location>
</feature>
<dbReference type="RefSeq" id="WP_068697412.1">
    <property type="nucleotide sequence ID" value="NZ_CP014167.1"/>
</dbReference>
<dbReference type="STRING" id="1462996.AWM70_14180"/>
<dbReference type="EMBL" id="CP014167">
    <property type="protein sequence ID" value="ANS75599.1"/>
    <property type="molecule type" value="Genomic_DNA"/>
</dbReference>
<accession>A0A1B1N2F5</accession>
<evidence type="ECO:0000313" key="3">
    <source>
        <dbReference type="Proteomes" id="UP000092573"/>
    </source>
</evidence>
<protein>
    <submittedName>
        <fullName evidence="2">ABC transporter permease</fullName>
    </submittedName>
</protein>
<feature type="transmembrane region" description="Helical" evidence="1">
    <location>
        <begin position="110"/>
        <end position="127"/>
    </location>
</feature>
<feature type="transmembrane region" description="Helical" evidence="1">
    <location>
        <begin position="58"/>
        <end position="79"/>
    </location>
</feature>
<dbReference type="AlphaFoldDB" id="A0A1B1N2F5"/>
<keyword evidence="1" id="KW-0812">Transmembrane</keyword>
<feature type="transmembrane region" description="Helical" evidence="1">
    <location>
        <begin position="21"/>
        <end position="46"/>
    </location>
</feature>
<sequence length="406" mass="46025">MDLLELRRKRSGQFWGGIIPYLGYVLQSGVAVLFLFCLIAFAAWYTAFIRNLPEGLPIRWIALVLLAPFAIGGGFRTFLQPADTVFLLPQEARMSRYFAPAWRGAVIRKYMILAVLLLTFWPLYITAEDQGKPFGWTALLLAAWSVVMSIGSWRELTYVSRPTAGLYRLLRWVIGVLAVAAWLWHPAGKALLFIVVLGAAYLAALYLPSRLRVPWELLIGTEKNHAARAMMVLGWFVEVPGREQRVHTRRWLSKWGGRIPWDPGQAYRYLLTKSFVRSDMFMIVLRVAVVGALLAYLSGQNLLGGAVYLFFVFVIGVQLSELRRVHSESFWLQLYPVPAGSRKANVVRLIFQIQLVYALLMWLVFLPSFGEGKALQALYVLAGGLVITFLQRVYGSRSKKGEEEEE</sequence>
<keyword evidence="1" id="KW-0472">Membrane</keyword>
<gene>
    <name evidence="2" type="ORF">AWM70_14180</name>
</gene>
<organism evidence="2 3">
    <name type="scientific">Paenibacillus yonginensis</name>
    <dbReference type="NCBI Taxonomy" id="1462996"/>
    <lineage>
        <taxon>Bacteria</taxon>
        <taxon>Bacillati</taxon>
        <taxon>Bacillota</taxon>
        <taxon>Bacilli</taxon>
        <taxon>Bacillales</taxon>
        <taxon>Paenibacillaceae</taxon>
        <taxon>Paenibacillus</taxon>
    </lineage>
</organism>
<evidence type="ECO:0000313" key="2">
    <source>
        <dbReference type="EMBL" id="ANS75599.1"/>
    </source>
</evidence>
<dbReference type="PIRSF" id="PIRSF037259">
    <property type="entry name" value="EcsB_ABC"/>
    <property type="match status" value="1"/>
</dbReference>
<feature type="transmembrane region" description="Helical" evidence="1">
    <location>
        <begin position="190"/>
        <end position="207"/>
    </location>
</feature>
<evidence type="ECO:0000256" key="1">
    <source>
        <dbReference type="SAM" id="Phobius"/>
    </source>
</evidence>
<proteinExistence type="predicted"/>
<reference evidence="2 3" key="1">
    <citation type="submission" date="2016-01" db="EMBL/GenBank/DDBJ databases">
        <title>Complete Genome Sequence of Paenibacillus yonginensis DCY84, a novel Plant Growth-Promoting Bacteria with Elicitation of Induced Systemic Resistance.</title>
        <authorList>
            <person name="Kim Y.J."/>
            <person name="Yang D.C."/>
            <person name="Sukweenadhi J."/>
        </authorList>
    </citation>
    <scope>NUCLEOTIDE SEQUENCE [LARGE SCALE GENOMIC DNA]</scope>
    <source>
        <strain evidence="2 3">DCY84</strain>
    </source>
</reference>
<keyword evidence="3" id="KW-1185">Reference proteome</keyword>
<feature type="transmembrane region" description="Helical" evidence="1">
    <location>
        <begin position="377"/>
        <end position="394"/>
    </location>
</feature>
<feature type="transmembrane region" description="Helical" evidence="1">
    <location>
        <begin position="346"/>
        <end position="365"/>
    </location>
</feature>
<keyword evidence="1" id="KW-1133">Transmembrane helix</keyword>
<dbReference type="InterPro" id="IPR010288">
    <property type="entry name" value="EcsB_ABC"/>
</dbReference>
<dbReference type="GO" id="GO:0016020">
    <property type="term" value="C:membrane"/>
    <property type="evidence" value="ECO:0007669"/>
    <property type="project" value="InterPro"/>
</dbReference>
<dbReference type="KEGG" id="pyg:AWM70_14180"/>
<dbReference type="Proteomes" id="UP000092573">
    <property type="component" value="Chromosome"/>
</dbReference>
<dbReference type="OrthoDB" id="2447941at2"/>